<evidence type="ECO:0000313" key="3">
    <source>
        <dbReference type="EMBL" id="GAA4260280.1"/>
    </source>
</evidence>
<dbReference type="RefSeq" id="WP_345137206.1">
    <property type="nucleotide sequence ID" value="NZ_BAABAT010000039.1"/>
</dbReference>
<reference evidence="4" key="1">
    <citation type="journal article" date="2019" name="Int. J. Syst. Evol. Microbiol.">
        <title>The Global Catalogue of Microorganisms (GCM) 10K type strain sequencing project: providing services to taxonomists for standard genome sequencing and annotation.</title>
        <authorList>
            <consortium name="The Broad Institute Genomics Platform"/>
            <consortium name="The Broad Institute Genome Sequencing Center for Infectious Disease"/>
            <person name="Wu L."/>
            <person name="Ma J."/>
        </authorList>
    </citation>
    <scope>NUCLEOTIDE SEQUENCE [LARGE SCALE GENOMIC DNA]</scope>
    <source>
        <strain evidence="4">JCM 17441</strain>
    </source>
</reference>
<sequence>MKRIAALACVVVLIGGALSGCAVKAGDGDLTDDWAMMSAPKVPEPETGSCWTTSATEVSDLTPSNVTQTTCDLTHTFETAKVGHFSGTAANSSSPPSPSQLADAWTDCDKAVADYLGAEWQAGRVYVQVTPPTSRQWTGGARFYRCDVASLRTEAGIFDPRKETMKGTLASGGELRLTCGTQVGTTNDSWDDITPAKCTDPHDVEYVGFVSSPTNDYPTGSKAVDDAFSKACEAKMLAFIGMSRSSWSSQKSLYYGYWMTADKDEWTAGNHTARCYLMIDKKKINRSLKGAGDVAV</sequence>
<dbReference type="EMBL" id="BAABAT010000039">
    <property type="protein sequence ID" value="GAA4260280.1"/>
    <property type="molecule type" value="Genomic_DNA"/>
</dbReference>
<evidence type="ECO:0000256" key="1">
    <source>
        <dbReference type="SAM" id="SignalP"/>
    </source>
</evidence>
<feature type="chain" id="PRO_5045911362" description="Septum formation-related domain-containing protein" evidence="1">
    <location>
        <begin position="26"/>
        <end position="296"/>
    </location>
</feature>
<gene>
    <name evidence="3" type="ORF">GCM10022255_088340</name>
</gene>
<feature type="signal peptide" evidence="1">
    <location>
        <begin position="1"/>
        <end position="25"/>
    </location>
</feature>
<dbReference type="Pfam" id="PF13845">
    <property type="entry name" value="Septum_form"/>
    <property type="match status" value="1"/>
</dbReference>
<dbReference type="Proteomes" id="UP001500620">
    <property type="component" value="Unassembled WGS sequence"/>
</dbReference>
<evidence type="ECO:0000259" key="2">
    <source>
        <dbReference type="Pfam" id="PF13845"/>
    </source>
</evidence>
<proteinExistence type="predicted"/>
<dbReference type="PROSITE" id="PS51257">
    <property type="entry name" value="PROKAR_LIPOPROTEIN"/>
    <property type="match status" value="1"/>
</dbReference>
<keyword evidence="4" id="KW-1185">Reference proteome</keyword>
<name>A0ABP8DNG3_9ACTN</name>
<feature type="domain" description="Septum formation-related" evidence="2">
    <location>
        <begin position="48"/>
        <end position="275"/>
    </location>
</feature>
<comment type="caution">
    <text evidence="3">The sequence shown here is derived from an EMBL/GenBank/DDBJ whole genome shotgun (WGS) entry which is preliminary data.</text>
</comment>
<protein>
    <recommendedName>
        <fullName evidence="2">Septum formation-related domain-containing protein</fullName>
    </recommendedName>
</protein>
<evidence type="ECO:0000313" key="4">
    <source>
        <dbReference type="Proteomes" id="UP001500620"/>
    </source>
</evidence>
<keyword evidence="1" id="KW-0732">Signal</keyword>
<dbReference type="InterPro" id="IPR026004">
    <property type="entry name" value="Septum_form"/>
</dbReference>
<accession>A0ABP8DNG3</accession>
<organism evidence="3 4">
    <name type="scientific">Dactylosporangium darangshiense</name>
    <dbReference type="NCBI Taxonomy" id="579108"/>
    <lineage>
        <taxon>Bacteria</taxon>
        <taxon>Bacillati</taxon>
        <taxon>Actinomycetota</taxon>
        <taxon>Actinomycetes</taxon>
        <taxon>Micromonosporales</taxon>
        <taxon>Micromonosporaceae</taxon>
        <taxon>Dactylosporangium</taxon>
    </lineage>
</organism>